<gene>
    <name evidence="2" type="ORF">DU000_03280</name>
</gene>
<dbReference type="AlphaFoldDB" id="A0A368L805"/>
<accession>A0A368L805</accession>
<protein>
    <submittedName>
        <fullName evidence="2">Uncharacterized protein</fullName>
    </submittedName>
</protein>
<evidence type="ECO:0000256" key="1">
    <source>
        <dbReference type="SAM" id="MobiDB-lite"/>
    </source>
</evidence>
<comment type="caution">
    <text evidence="2">The sequence shown here is derived from an EMBL/GenBank/DDBJ whole genome shotgun (WGS) entry which is preliminary data.</text>
</comment>
<keyword evidence="3" id="KW-1185">Reference proteome</keyword>
<evidence type="ECO:0000313" key="2">
    <source>
        <dbReference type="EMBL" id="RCS59744.1"/>
    </source>
</evidence>
<proteinExistence type="predicted"/>
<sequence length="92" mass="10283">MNIVSKEAIRSKYNLLLSSGFNERQARASIKSLFGVCEQSVNESLTWSQENEMQSTLQPRPQLPMPSFAEKNHRGNCINQPVFSADCVGHLG</sequence>
<feature type="compositionally biased region" description="Polar residues" evidence="1">
    <location>
        <begin position="48"/>
        <end position="59"/>
    </location>
</feature>
<dbReference type="EMBL" id="QPGB01000001">
    <property type="protein sequence ID" value="RCS59744.1"/>
    <property type="molecule type" value="Genomic_DNA"/>
</dbReference>
<dbReference type="Proteomes" id="UP000252357">
    <property type="component" value="Unassembled WGS sequence"/>
</dbReference>
<organism evidence="2 3">
    <name type="scientific">Parvibium lacunae</name>
    <dbReference type="NCBI Taxonomy" id="1888893"/>
    <lineage>
        <taxon>Bacteria</taxon>
        <taxon>Pseudomonadati</taxon>
        <taxon>Pseudomonadota</taxon>
        <taxon>Betaproteobacteria</taxon>
        <taxon>Burkholderiales</taxon>
        <taxon>Alcaligenaceae</taxon>
        <taxon>Parvibium</taxon>
    </lineage>
</organism>
<reference evidence="2 3" key="1">
    <citation type="journal article" date="2018" name="Int. J. Syst. Evol. Microbiol.">
        <title>Parvibium lacunae gen. nov., sp. nov., a new member of the family Alcaligenaceae isolated from a freshwater pond.</title>
        <authorList>
            <person name="Chen W.M."/>
            <person name="Xie P.B."/>
            <person name="Hsu M.Y."/>
            <person name="Sheu S.Y."/>
        </authorList>
    </citation>
    <scope>NUCLEOTIDE SEQUENCE [LARGE SCALE GENOMIC DNA]</scope>
    <source>
        <strain evidence="2 3">KMB9</strain>
    </source>
</reference>
<evidence type="ECO:0000313" key="3">
    <source>
        <dbReference type="Proteomes" id="UP000252357"/>
    </source>
</evidence>
<name>A0A368L805_9BURK</name>
<feature type="region of interest" description="Disordered" evidence="1">
    <location>
        <begin position="48"/>
        <end position="71"/>
    </location>
</feature>